<evidence type="ECO:0000256" key="1">
    <source>
        <dbReference type="SAM" id="MobiDB-lite"/>
    </source>
</evidence>
<protein>
    <submittedName>
        <fullName evidence="2">Uncharacterized protein</fullName>
    </submittedName>
</protein>
<name>A0A5J4W1E9_9EUKA</name>
<reference evidence="2 3" key="1">
    <citation type="submission" date="2019-03" db="EMBL/GenBank/DDBJ databases">
        <title>Single cell metagenomics reveals metabolic interactions within the superorganism composed of flagellate Streblomastix strix and complex community of Bacteroidetes bacteria on its surface.</title>
        <authorList>
            <person name="Treitli S.C."/>
            <person name="Kolisko M."/>
            <person name="Husnik F."/>
            <person name="Keeling P."/>
            <person name="Hampl V."/>
        </authorList>
    </citation>
    <scope>NUCLEOTIDE SEQUENCE [LARGE SCALE GENOMIC DNA]</scope>
    <source>
        <strain evidence="2">ST1C</strain>
    </source>
</reference>
<dbReference type="Proteomes" id="UP000324800">
    <property type="component" value="Unassembled WGS sequence"/>
</dbReference>
<gene>
    <name evidence="2" type="ORF">EZS28_015776</name>
</gene>
<proteinExistence type="predicted"/>
<dbReference type="InterPro" id="IPR011989">
    <property type="entry name" value="ARM-like"/>
</dbReference>
<dbReference type="OrthoDB" id="195736at2759"/>
<feature type="compositionally biased region" description="Basic and acidic residues" evidence="1">
    <location>
        <begin position="233"/>
        <end position="267"/>
    </location>
</feature>
<feature type="region of interest" description="Disordered" evidence="1">
    <location>
        <begin position="286"/>
        <end position="321"/>
    </location>
</feature>
<sequence>MFGSTTGADVTTIIPHLIEDIESDNANLHASSLRQLLEIILDNRESKDLTLKYKLMPLLNKFAGNIEKNEEFVLSTTILHVIGVRNGSDDKTILAGAAIDSIIHSLFSGDEKTSKSGSKALCELIEENEIIRHSLMRTGFISKVQYAFIYSSKYSSSSSSSQTEIATPYHVKCGLLDIIQRLVSTVDDLQPTSILIPILTELKNKGEKEIKKKSENIFIFLNAKGINSTSSSDSKEKDDEIKQLKEGMEREKAEKEKNKEELRRKEEELLRERRRADEAEQRIRRLEQEKEQEKQEKEKKEAELKKLKDENENLKSNQKQQIEKPIQKLPQDFPIAIHNINSTYQDFSDINGVMKKLTQKQNEYICSSLTQVMVNGIWDLEAQFNTPNDGWGALGIVQDQFNIPVGCYPINNSCTAFFCGKAWSGSVYVKTGNRADGNTGFTNNQIIKIEFDSGKGTLHLFVDGAQQPNYISGIKEKVRFVIWMYYSGSTWTLRSLKKLSTPTVGHLPNENALQW</sequence>
<dbReference type="AlphaFoldDB" id="A0A5J4W1E9"/>
<dbReference type="InterPro" id="IPR016024">
    <property type="entry name" value="ARM-type_fold"/>
</dbReference>
<evidence type="ECO:0000313" key="2">
    <source>
        <dbReference type="EMBL" id="KAA6388697.1"/>
    </source>
</evidence>
<comment type="caution">
    <text evidence="2">The sequence shown here is derived from an EMBL/GenBank/DDBJ whole genome shotgun (WGS) entry which is preliminary data.</text>
</comment>
<accession>A0A5J4W1E9</accession>
<dbReference type="EMBL" id="SNRW01003879">
    <property type="protein sequence ID" value="KAA6388697.1"/>
    <property type="molecule type" value="Genomic_DNA"/>
</dbReference>
<dbReference type="Gene3D" id="1.25.10.10">
    <property type="entry name" value="Leucine-rich Repeat Variant"/>
    <property type="match status" value="1"/>
</dbReference>
<feature type="region of interest" description="Disordered" evidence="1">
    <location>
        <begin position="228"/>
        <end position="267"/>
    </location>
</feature>
<evidence type="ECO:0000313" key="3">
    <source>
        <dbReference type="Proteomes" id="UP000324800"/>
    </source>
</evidence>
<organism evidence="2 3">
    <name type="scientific">Streblomastix strix</name>
    <dbReference type="NCBI Taxonomy" id="222440"/>
    <lineage>
        <taxon>Eukaryota</taxon>
        <taxon>Metamonada</taxon>
        <taxon>Preaxostyla</taxon>
        <taxon>Oxymonadida</taxon>
        <taxon>Streblomastigidae</taxon>
        <taxon>Streblomastix</taxon>
    </lineage>
</organism>
<feature type="compositionally biased region" description="Basic and acidic residues" evidence="1">
    <location>
        <begin position="286"/>
        <end position="313"/>
    </location>
</feature>
<dbReference type="SUPFAM" id="SSF48371">
    <property type="entry name" value="ARM repeat"/>
    <property type="match status" value="1"/>
</dbReference>